<accession>K6WAP1</accession>
<dbReference type="STRING" id="100225.SAMN05421595_0126"/>
<dbReference type="InterPro" id="IPR000847">
    <property type="entry name" value="LysR_HTH_N"/>
</dbReference>
<dbReference type="GO" id="GO:0005829">
    <property type="term" value="C:cytosol"/>
    <property type="evidence" value="ECO:0007669"/>
    <property type="project" value="TreeGrafter"/>
</dbReference>
<feature type="domain" description="HTH lysR-type" evidence="5">
    <location>
        <begin position="2"/>
        <end position="59"/>
    </location>
</feature>
<dbReference type="PANTHER" id="PTHR30419:SF2">
    <property type="entry name" value="LYSR FAMILY TRANSCRIPTIONAL REGULATOR"/>
    <property type="match status" value="1"/>
</dbReference>
<evidence type="ECO:0000313" key="7">
    <source>
        <dbReference type="Proteomes" id="UP000008495"/>
    </source>
</evidence>
<dbReference type="EMBL" id="BAGZ01000017">
    <property type="protein sequence ID" value="GAB78912.1"/>
    <property type="molecule type" value="Genomic_DNA"/>
</dbReference>
<dbReference type="PROSITE" id="PS50931">
    <property type="entry name" value="HTH_LYSR"/>
    <property type="match status" value="1"/>
</dbReference>
<dbReference type="Gene3D" id="3.40.190.290">
    <property type="match status" value="1"/>
</dbReference>
<gene>
    <name evidence="6" type="ORF">AUCHE_17_01240</name>
</gene>
<dbReference type="RefSeq" id="WP_006503669.1">
    <property type="nucleotide sequence ID" value="NZ_BAGZ01000017.1"/>
</dbReference>
<sequence length="299" mass="31568">MPDLRDFALFVAVAERGSITSGADAVGISLATASARVAGLERHYGVALLQRGRRGVTPTPDGEALLVSARRLLDAEHDLERDMLARQRGLSHVVRLEVNSSGLDALTEVLAAVLAASPDTEVVLTESRSIHALEHVTAGSADLAVVSDASEHMGLSAKDLWDDPLVVVGGPRATSEEEEQPGSMTLNEVLAQPMVGLPEGNPLQTLVEEEAFRIGTAPTYRVRLPSLSAVCAVASTGAGLAIVPAATARRLDLSAAAVTPLAESWAQRRALLVARDFEVLPAPVLTLTTTLLRYRHETT</sequence>
<protein>
    <submittedName>
        <fullName evidence="6">Putative LysR family transcriptional regulator</fullName>
    </submittedName>
</protein>
<keyword evidence="4" id="KW-0804">Transcription</keyword>
<dbReference type="eggNOG" id="COG0583">
    <property type="taxonomic scope" value="Bacteria"/>
</dbReference>
<comment type="caution">
    <text evidence="6">The sequence shown here is derived from an EMBL/GenBank/DDBJ whole genome shotgun (WGS) entry which is preliminary data.</text>
</comment>
<dbReference type="AlphaFoldDB" id="K6WAP1"/>
<keyword evidence="7" id="KW-1185">Reference proteome</keyword>
<dbReference type="InterPro" id="IPR005119">
    <property type="entry name" value="LysR_subst-bd"/>
</dbReference>
<evidence type="ECO:0000256" key="1">
    <source>
        <dbReference type="ARBA" id="ARBA00009437"/>
    </source>
</evidence>
<dbReference type="SUPFAM" id="SSF46785">
    <property type="entry name" value="Winged helix' DNA-binding domain"/>
    <property type="match status" value="1"/>
</dbReference>
<keyword evidence="2" id="KW-0805">Transcription regulation</keyword>
<dbReference type="InterPro" id="IPR036390">
    <property type="entry name" value="WH_DNA-bd_sf"/>
</dbReference>
<dbReference type="Pfam" id="PF00126">
    <property type="entry name" value="HTH_1"/>
    <property type="match status" value="1"/>
</dbReference>
<keyword evidence="3" id="KW-0238">DNA-binding</keyword>
<evidence type="ECO:0000259" key="5">
    <source>
        <dbReference type="PROSITE" id="PS50931"/>
    </source>
</evidence>
<evidence type="ECO:0000256" key="2">
    <source>
        <dbReference type="ARBA" id="ARBA00023015"/>
    </source>
</evidence>
<dbReference type="GO" id="GO:0003677">
    <property type="term" value="F:DNA binding"/>
    <property type="evidence" value="ECO:0007669"/>
    <property type="project" value="UniProtKB-KW"/>
</dbReference>
<reference evidence="6 7" key="1">
    <citation type="submission" date="2012-08" db="EMBL/GenBank/DDBJ databases">
        <title>Whole genome shotgun sequence of Austwickia chelonae NBRC 105200.</title>
        <authorList>
            <person name="Yoshida I."/>
            <person name="Hosoyama A."/>
            <person name="Tsuchikane K."/>
            <person name="Katsumata H."/>
            <person name="Ando Y."/>
            <person name="Ohji S."/>
            <person name="Hamada M."/>
            <person name="Tamura T."/>
            <person name="Yamazoe A."/>
            <person name="Yamazaki S."/>
            <person name="Fujita N."/>
        </authorList>
    </citation>
    <scope>NUCLEOTIDE SEQUENCE [LARGE SCALE GENOMIC DNA]</scope>
    <source>
        <strain evidence="6 7">NBRC 105200</strain>
    </source>
</reference>
<comment type="similarity">
    <text evidence="1">Belongs to the LysR transcriptional regulatory family.</text>
</comment>
<proteinExistence type="inferred from homology"/>
<evidence type="ECO:0000256" key="3">
    <source>
        <dbReference type="ARBA" id="ARBA00023125"/>
    </source>
</evidence>
<dbReference type="InterPro" id="IPR036388">
    <property type="entry name" value="WH-like_DNA-bd_sf"/>
</dbReference>
<name>K6WAP1_9MICO</name>
<dbReference type="SUPFAM" id="SSF53850">
    <property type="entry name" value="Periplasmic binding protein-like II"/>
    <property type="match status" value="1"/>
</dbReference>
<organism evidence="6 7">
    <name type="scientific">Austwickia chelonae NBRC 105200</name>
    <dbReference type="NCBI Taxonomy" id="1184607"/>
    <lineage>
        <taxon>Bacteria</taxon>
        <taxon>Bacillati</taxon>
        <taxon>Actinomycetota</taxon>
        <taxon>Actinomycetes</taxon>
        <taxon>Micrococcales</taxon>
        <taxon>Dermatophilaceae</taxon>
        <taxon>Austwickia</taxon>
    </lineage>
</organism>
<dbReference type="PANTHER" id="PTHR30419">
    <property type="entry name" value="HTH-TYPE TRANSCRIPTIONAL REGULATOR YBHD"/>
    <property type="match status" value="1"/>
</dbReference>
<dbReference type="OrthoDB" id="3636008at2"/>
<evidence type="ECO:0000313" key="6">
    <source>
        <dbReference type="EMBL" id="GAB78912.1"/>
    </source>
</evidence>
<dbReference type="Gene3D" id="1.10.10.10">
    <property type="entry name" value="Winged helix-like DNA-binding domain superfamily/Winged helix DNA-binding domain"/>
    <property type="match status" value="1"/>
</dbReference>
<dbReference type="InterPro" id="IPR050950">
    <property type="entry name" value="HTH-type_LysR_regulators"/>
</dbReference>
<dbReference type="Proteomes" id="UP000008495">
    <property type="component" value="Unassembled WGS sequence"/>
</dbReference>
<evidence type="ECO:0000256" key="4">
    <source>
        <dbReference type="ARBA" id="ARBA00023163"/>
    </source>
</evidence>
<dbReference type="Pfam" id="PF03466">
    <property type="entry name" value="LysR_substrate"/>
    <property type="match status" value="1"/>
</dbReference>
<dbReference type="GO" id="GO:0003700">
    <property type="term" value="F:DNA-binding transcription factor activity"/>
    <property type="evidence" value="ECO:0007669"/>
    <property type="project" value="InterPro"/>
</dbReference>